<feature type="domain" description="Radical SAM core" evidence="6">
    <location>
        <begin position="8"/>
        <end position="144"/>
    </location>
</feature>
<dbReference type="GO" id="GO:0003824">
    <property type="term" value="F:catalytic activity"/>
    <property type="evidence" value="ECO:0007669"/>
    <property type="project" value="InterPro"/>
</dbReference>
<keyword evidence="5" id="KW-0411">Iron-sulfur</keyword>
<dbReference type="Proteomes" id="UP000245890">
    <property type="component" value="Unassembled WGS sequence"/>
</dbReference>
<dbReference type="SUPFAM" id="SSF102114">
    <property type="entry name" value="Radical SAM enzymes"/>
    <property type="match status" value="1"/>
</dbReference>
<comment type="cofactor">
    <cofactor evidence="1">
        <name>[4Fe-4S] cluster</name>
        <dbReference type="ChEBI" id="CHEBI:49883"/>
    </cofactor>
</comment>
<keyword evidence="4" id="KW-0408">Iron</keyword>
<dbReference type="InterPro" id="IPR013785">
    <property type="entry name" value="Aldolase_TIM"/>
</dbReference>
<dbReference type="GO" id="GO:0046872">
    <property type="term" value="F:metal ion binding"/>
    <property type="evidence" value="ECO:0007669"/>
    <property type="project" value="UniProtKB-KW"/>
</dbReference>
<dbReference type="InterPro" id="IPR058240">
    <property type="entry name" value="rSAM_sf"/>
</dbReference>
<dbReference type="CDD" id="cd01335">
    <property type="entry name" value="Radical_SAM"/>
    <property type="match status" value="1"/>
</dbReference>
<dbReference type="PANTHER" id="PTHR11228:SF7">
    <property type="entry name" value="PQQA PEPTIDE CYCLASE"/>
    <property type="match status" value="1"/>
</dbReference>
<dbReference type="Pfam" id="PF04055">
    <property type="entry name" value="Radical_SAM"/>
    <property type="match status" value="1"/>
</dbReference>
<evidence type="ECO:0000259" key="6">
    <source>
        <dbReference type="Pfam" id="PF04055"/>
    </source>
</evidence>
<evidence type="ECO:0000256" key="1">
    <source>
        <dbReference type="ARBA" id="ARBA00001966"/>
    </source>
</evidence>
<sequence length="391" mass="42334">MSVEVRPIGEKCNIKCVYCYQEGIRAAGNVESRYSVDAMIDRLERIGEPFVLFGGEIMMVPDRDLERLFAYGFATHGGCGLQTNGTLVAPHHLDLFDRYRVRVGVSIDGPGALNAARWAGSDAVTRQGTAHTEGLIETLTRRGTPPSVIVTLHQANASAARLPLLCDWLRFLDGIGVRRVRLHVLEVDSADVGAGLMLDPAEALGVMRTLRTLEGELAGLRFDVFGEVAAMLRADDADASCVFQLCDPYATRAVTGVEGDGRLTNCGRTNKDGVGYLKAARPAYSRQLSLYATPQAEGGCQGCRFFLMCKGNCPGMAQGGDWRRRTADCPLWFGLFEDAEAMLLEEGVVPLSLADERATMERLAIEAWSAGLNPTLATLRTIATMAVEDPA</sequence>
<gene>
    <name evidence="7" type="ORF">DD559_08535</name>
</gene>
<evidence type="ECO:0000313" key="8">
    <source>
        <dbReference type="Proteomes" id="UP000245890"/>
    </source>
</evidence>
<comment type="caution">
    <text evidence="7">The sequence shown here is derived from an EMBL/GenBank/DDBJ whole genome shotgun (WGS) entry which is preliminary data.</text>
</comment>
<dbReference type="InterPro" id="IPR007197">
    <property type="entry name" value="rSAM"/>
</dbReference>
<organism evidence="7 8">
    <name type="scientific">Sphingomonas pokkalii</name>
    <dbReference type="NCBI Taxonomy" id="2175090"/>
    <lineage>
        <taxon>Bacteria</taxon>
        <taxon>Pseudomonadati</taxon>
        <taxon>Pseudomonadota</taxon>
        <taxon>Alphaproteobacteria</taxon>
        <taxon>Sphingomonadales</taxon>
        <taxon>Sphingomonadaceae</taxon>
        <taxon>Sphingomonas</taxon>
    </lineage>
</organism>
<protein>
    <submittedName>
        <fullName evidence="7">Radical SAM protein</fullName>
    </submittedName>
</protein>
<keyword evidence="3" id="KW-0479">Metal-binding</keyword>
<dbReference type="GO" id="GO:0051536">
    <property type="term" value="F:iron-sulfur cluster binding"/>
    <property type="evidence" value="ECO:0007669"/>
    <property type="project" value="UniProtKB-KW"/>
</dbReference>
<evidence type="ECO:0000256" key="3">
    <source>
        <dbReference type="ARBA" id="ARBA00022723"/>
    </source>
</evidence>
<keyword evidence="8" id="KW-1185">Reference proteome</keyword>
<evidence type="ECO:0000256" key="2">
    <source>
        <dbReference type="ARBA" id="ARBA00022691"/>
    </source>
</evidence>
<dbReference type="EMBL" id="QENQ01000001">
    <property type="protein sequence ID" value="PVX29358.1"/>
    <property type="molecule type" value="Genomic_DNA"/>
</dbReference>
<dbReference type="Gene3D" id="3.20.20.70">
    <property type="entry name" value="Aldolase class I"/>
    <property type="match status" value="1"/>
</dbReference>
<evidence type="ECO:0000313" key="7">
    <source>
        <dbReference type="EMBL" id="PVX29358.1"/>
    </source>
</evidence>
<dbReference type="AlphaFoldDB" id="A0A2U0SDA4"/>
<keyword evidence="2" id="KW-0949">S-adenosyl-L-methionine</keyword>
<reference evidence="7 8" key="1">
    <citation type="submission" date="2018-05" db="EMBL/GenBank/DDBJ databases">
        <title>Description of Sphingomonas pokkalii sp nov, isolated from the rhizosphere of saline tolerant pokkali rice and its draft genome analysis.</title>
        <authorList>
            <person name="Menon R."/>
            <person name="Kumari S."/>
            <person name="Rameshkumar N."/>
        </authorList>
    </citation>
    <scope>NUCLEOTIDE SEQUENCE [LARGE SCALE GENOMIC DNA]</scope>
    <source>
        <strain evidence="7 8">L3B27</strain>
    </source>
</reference>
<dbReference type="InterPro" id="IPR050377">
    <property type="entry name" value="Radical_SAM_PqqE_MftC-like"/>
</dbReference>
<dbReference type="RefSeq" id="WP_116468797.1">
    <property type="nucleotide sequence ID" value="NZ_QENQ01000001.1"/>
</dbReference>
<evidence type="ECO:0000256" key="5">
    <source>
        <dbReference type="ARBA" id="ARBA00023014"/>
    </source>
</evidence>
<dbReference type="OrthoDB" id="9792276at2"/>
<dbReference type="PANTHER" id="PTHR11228">
    <property type="entry name" value="RADICAL SAM DOMAIN PROTEIN"/>
    <property type="match status" value="1"/>
</dbReference>
<dbReference type="SFLD" id="SFLDG01067">
    <property type="entry name" value="SPASM/twitch_domain_containing"/>
    <property type="match status" value="1"/>
</dbReference>
<name>A0A2U0SDA4_9SPHN</name>
<dbReference type="SFLD" id="SFLDS00029">
    <property type="entry name" value="Radical_SAM"/>
    <property type="match status" value="1"/>
</dbReference>
<accession>A0A2U0SDA4</accession>
<evidence type="ECO:0000256" key="4">
    <source>
        <dbReference type="ARBA" id="ARBA00023004"/>
    </source>
</evidence>
<proteinExistence type="predicted"/>